<comment type="subcellular location">
    <subcellularLocation>
        <location evidence="1">Cell membrane</location>
        <topology evidence="1">Multi-pass membrane protein</topology>
    </subcellularLocation>
</comment>
<dbReference type="GO" id="GO:0004989">
    <property type="term" value="F:octopamine receptor activity"/>
    <property type="evidence" value="ECO:0007669"/>
    <property type="project" value="TreeGrafter"/>
</dbReference>
<dbReference type="InterPro" id="IPR017452">
    <property type="entry name" value="GPCR_Rhodpsn_7TM"/>
</dbReference>
<keyword evidence="13" id="KW-1185">Reference proteome</keyword>
<evidence type="ECO:0000256" key="8">
    <source>
        <dbReference type="ARBA" id="ARBA00023170"/>
    </source>
</evidence>
<keyword evidence="4 11" id="KW-1133">Transmembrane helix</keyword>
<name>A0A8B8EPX6_CRAVI</name>
<dbReference type="OrthoDB" id="5957871at2759"/>
<feature type="transmembrane region" description="Helical" evidence="11">
    <location>
        <begin position="130"/>
        <end position="151"/>
    </location>
</feature>
<evidence type="ECO:0000256" key="6">
    <source>
        <dbReference type="ARBA" id="ARBA00023136"/>
    </source>
</evidence>
<dbReference type="GO" id="GO:0043410">
    <property type="term" value="P:positive regulation of MAPK cascade"/>
    <property type="evidence" value="ECO:0007669"/>
    <property type="project" value="TreeGrafter"/>
</dbReference>
<feature type="transmembrane region" description="Helical" evidence="11">
    <location>
        <begin position="309"/>
        <end position="333"/>
    </location>
</feature>
<proteinExistence type="inferred from homology"/>
<dbReference type="PANTHER" id="PTHR24248:SF187">
    <property type="entry name" value="OCTOPAMINE RECEPTOR BETA-2R"/>
    <property type="match status" value="1"/>
</dbReference>
<dbReference type="CDD" id="cd15065">
    <property type="entry name" value="7tmA_Ap5-HTB1-like"/>
    <property type="match status" value="1"/>
</dbReference>
<keyword evidence="3 10" id="KW-0812">Transmembrane</keyword>
<evidence type="ECO:0000256" key="11">
    <source>
        <dbReference type="SAM" id="Phobius"/>
    </source>
</evidence>
<evidence type="ECO:0000313" key="14">
    <source>
        <dbReference type="RefSeq" id="XP_022341991.1"/>
    </source>
</evidence>
<evidence type="ECO:0000256" key="1">
    <source>
        <dbReference type="ARBA" id="ARBA00004651"/>
    </source>
</evidence>
<dbReference type="Gene3D" id="1.20.1070.10">
    <property type="entry name" value="Rhodopsin 7-helix transmembrane proteins"/>
    <property type="match status" value="1"/>
</dbReference>
<dbReference type="FunFam" id="1.20.1070.10:FF:000260">
    <property type="entry name" value="Dopamine receptor 1"/>
    <property type="match status" value="1"/>
</dbReference>
<dbReference type="Proteomes" id="UP000694844">
    <property type="component" value="Chromosome 5"/>
</dbReference>
<evidence type="ECO:0000256" key="2">
    <source>
        <dbReference type="ARBA" id="ARBA00022475"/>
    </source>
</evidence>
<keyword evidence="2" id="KW-1003">Cell membrane</keyword>
<evidence type="ECO:0000256" key="7">
    <source>
        <dbReference type="ARBA" id="ARBA00023157"/>
    </source>
</evidence>
<protein>
    <submittedName>
        <fullName evidence="14">Dopamine receptor 1-like</fullName>
    </submittedName>
</protein>
<gene>
    <name evidence="14" type="primary">LOC111135860</name>
</gene>
<feature type="transmembrane region" description="Helical" evidence="11">
    <location>
        <begin position="172"/>
        <end position="193"/>
    </location>
</feature>
<keyword evidence="7" id="KW-1015">Disulfide bond</keyword>
<accession>A0A8B8EPX6</accession>
<feature type="transmembrane region" description="Helical" evidence="11">
    <location>
        <begin position="276"/>
        <end position="297"/>
    </location>
</feature>
<dbReference type="AlphaFoldDB" id="A0A8B8EPX6"/>
<dbReference type="PANTHER" id="PTHR24248">
    <property type="entry name" value="ADRENERGIC RECEPTOR-RELATED G-PROTEIN COUPLED RECEPTOR"/>
    <property type="match status" value="1"/>
</dbReference>
<evidence type="ECO:0000256" key="9">
    <source>
        <dbReference type="ARBA" id="ARBA00023224"/>
    </source>
</evidence>
<dbReference type="InterPro" id="IPR000276">
    <property type="entry name" value="GPCR_Rhodpsn"/>
</dbReference>
<dbReference type="SUPFAM" id="SSF81321">
    <property type="entry name" value="Family A G protein-coupled receptor-like"/>
    <property type="match status" value="1"/>
</dbReference>
<dbReference type="SMART" id="SM01381">
    <property type="entry name" value="7TM_GPCR_Srsx"/>
    <property type="match status" value="1"/>
</dbReference>
<evidence type="ECO:0000256" key="5">
    <source>
        <dbReference type="ARBA" id="ARBA00023040"/>
    </source>
</evidence>
<feature type="transmembrane region" description="Helical" evidence="11">
    <location>
        <begin position="93"/>
        <end position="118"/>
    </location>
</feature>
<dbReference type="GeneID" id="111135860"/>
<dbReference type="PROSITE" id="PS00237">
    <property type="entry name" value="G_PROTEIN_RECEP_F1_1"/>
    <property type="match status" value="1"/>
</dbReference>
<comment type="similarity">
    <text evidence="10">Belongs to the G-protein coupled receptor 1 family.</text>
</comment>
<evidence type="ECO:0000256" key="4">
    <source>
        <dbReference type="ARBA" id="ARBA00022989"/>
    </source>
</evidence>
<dbReference type="InterPro" id="IPR000929">
    <property type="entry name" value="Dopamine_rcpt"/>
</dbReference>
<keyword evidence="5 10" id="KW-0297">G-protein coupled receptor</keyword>
<feature type="transmembrane region" description="Helical" evidence="11">
    <location>
        <begin position="56"/>
        <end position="81"/>
    </location>
</feature>
<dbReference type="GO" id="GO:0071880">
    <property type="term" value="P:adenylate cyclase-activating adrenergic receptor signaling pathway"/>
    <property type="evidence" value="ECO:0007669"/>
    <property type="project" value="TreeGrafter"/>
</dbReference>
<dbReference type="PRINTS" id="PR00242">
    <property type="entry name" value="DOPAMINER"/>
</dbReference>
<evidence type="ECO:0000313" key="13">
    <source>
        <dbReference type="Proteomes" id="UP000694844"/>
    </source>
</evidence>
<evidence type="ECO:0000256" key="10">
    <source>
        <dbReference type="RuleBase" id="RU000688"/>
    </source>
</evidence>
<dbReference type="RefSeq" id="XP_022341991.1">
    <property type="nucleotide sequence ID" value="XM_022486283.1"/>
</dbReference>
<feature type="transmembrane region" description="Helical" evidence="11">
    <location>
        <begin position="226"/>
        <end position="246"/>
    </location>
</feature>
<keyword evidence="9 10" id="KW-0807">Transducer</keyword>
<organism evidence="13 14">
    <name type="scientific">Crassostrea virginica</name>
    <name type="common">Eastern oyster</name>
    <dbReference type="NCBI Taxonomy" id="6565"/>
    <lineage>
        <taxon>Eukaryota</taxon>
        <taxon>Metazoa</taxon>
        <taxon>Spiralia</taxon>
        <taxon>Lophotrochozoa</taxon>
        <taxon>Mollusca</taxon>
        <taxon>Bivalvia</taxon>
        <taxon>Autobranchia</taxon>
        <taxon>Pteriomorphia</taxon>
        <taxon>Ostreida</taxon>
        <taxon>Ostreoidea</taxon>
        <taxon>Ostreidae</taxon>
        <taxon>Crassostrea</taxon>
    </lineage>
</organism>
<dbReference type="PROSITE" id="PS50262">
    <property type="entry name" value="G_PROTEIN_RECEP_F1_2"/>
    <property type="match status" value="1"/>
</dbReference>
<evidence type="ECO:0000259" key="12">
    <source>
        <dbReference type="PROSITE" id="PS50262"/>
    </source>
</evidence>
<dbReference type="Pfam" id="PF00001">
    <property type="entry name" value="7tm_1"/>
    <property type="match status" value="1"/>
</dbReference>
<dbReference type="KEGG" id="cvn:111135860"/>
<keyword evidence="6 11" id="KW-0472">Membrane</keyword>
<keyword evidence="8 10" id="KW-0675">Receptor</keyword>
<dbReference type="PRINTS" id="PR00237">
    <property type="entry name" value="GPCRRHODOPSN"/>
</dbReference>
<dbReference type="GO" id="GO:0005886">
    <property type="term" value="C:plasma membrane"/>
    <property type="evidence" value="ECO:0007669"/>
    <property type="project" value="UniProtKB-SubCell"/>
</dbReference>
<evidence type="ECO:0000256" key="3">
    <source>
        <dbReference type="ARBA" id="ARBA00022692"/>
    </source>
</evidence>
<sequence length="401" mass="45088">MVTNFSSFNLNNFTTLAVSYEVLNNVTGSGNASASEEPVHEHDGGPGEPYTLAESIVIGTILSLFIFAAVFGNVLVCVAVFKDRRLRHRTYAFIVSLAIADLLMALLVMTFAVVNDILNKWVFGPVFCNIWISFDITCSTASILNLCAISLDRYIHIKDPYKYKTFMTKKMMVIMISTVWILSLTLSFLPIHLQWHRNAEDRYTPLPENVCLMDLNPVYSVVSSTISFYIPCIIMIIIYVQLYCAARSHVKEIRKTSFHVSNGGKGGGSGSKDHKAAVTLGIIMGVFLLCWMPFFVINLVEAFCKCVPILMFKILTWLGYVNSCLNPIIYSIFNKEFRNAFRKILFPDSCKCVRPKRNGYAQSSRSTTKSLISKSEYIMHSVENGNRRDCKEPLCAEATPL</sequence>
<feature type="domain" description="G-protein coupled receptors family 1 profile" evidence="12">
    <location>
        <begin position="72"/>
        <end position="330"/>
    </location>
</feature>
<reference evidence="14" key="1">
    <citation type="submission" date="2025-08" db="UniProtKB">
        <authorList>
            <consortium name="RefSeq"/>
        </authorList>
    </citation>
    <scope>IDENTIFICATION</scope>
    <source>
        <tissue evidence="14">Whole sample</tissue>
    </source>
</reference>